<evidence type="ECO:0000256" key="1">
    <source>
        <dbReference type="SAM" id="MobiDB-lite"/>
    </source>
</evidence>
<dbReference type="GeneID" id="37039181"/>
<dbReference type="GO" id="GO:0042147">
    <property type="term" value="P:retrograde transport, endosome to Golgi"/>
    <property type="evidence" value="ECO:0007669"/>
    <property type="project" value="InterPro"/>
</dbReference>
<dbReference type="InParanoid" id="A0A316VST2"/>
<evidence type="ECO:0000259" key="2">
    <source>
        <dbReference type="Pfam" id="PF04100"/>
    </source>
</evidence>
<dbReference type="Proteomes" id="UP000245783">
    <property type="component" value="Unassembled WGS sequence"/>
</dbReference>
<protein>
    <recommendedName>
        <fullName evidence="2">Vps53 N-terminal domain-containing protein</fullName>
    </recommendedName>
</protein>
<dbReference type="Pfam" id="PF04100">
    <property type="entry name" value="Vps53_N"/>
    <property type="match status" value="1"/>
</dbReference>
<dbReference type="GO" id="GO:0000938">
    <property type="term" value="C:GARP complex"/>
    <property type="evidence" value="ECO:0007669"/>
    <property type="project" value="InterPro"/>
</dbReference>
<dbReference type="RefSeq" id="XP_025366431.1">
    <property type="nucleotide sequence ID" value="XM_025517311.1"/>
</dbReference>
<dbReference type="PANTHER" id="PTHR12820">
    <property type="entry name" value="VACUOLAR SORTING PROTEIN 53"/>
    <property type="match status" value="1"/>
</dbReference>
<organism evidence="3 4">
    <name type="scientific">Ceraceosorus guamensis</name>
    <dbReference type="NCBI Taxonomy" id="1522189"/>
    <lineage>
        <taxon>Eukaryota</taxon>
        <taxon>Fungi</taxon>
        <taxon>Dikarya</taxon>
        <taxon>Basidiomycota</taxon>
        <taxon>Ustilaginomycotina</taxon>
        <taxon>Exobasidiomycetes</taxon>
        <taxon>Ceraceosorales</taxon>
        <taxon>Ceraceosoraceae</taxon>
        <taxon>Ceraceosorus</taxon>
    </lineage>
</organism>
<sequence length="236" mass="24474">MSSAAALSSTLPSAAAAAQPSLSTSSAPHNVAQSNTQTSAAASLPSALPLHLERSINTILSHDDDDDRDDGDAPTSSGTQTLASARLAAAGASTGHSLTAFLGEQFVDAKDLGQESISLVQARLREAASSSDDLIHQLLLLYSIQIRRSRANGSSVQEDDDGAAAAAAAAAGAKEAQVGQDEVTQLLRQLSKIRDQAAEAEGVVRDITRDIRSLDTAKRNIVTSMTSLKRLQMLGE</sequence>
<evidence type="ECO:0000313" key="4">
    <source>
        <dbReference type="Proteomes" id="UP000245783"/>
    </source>
</evidence>
<feature type="region of interest" description="Disordered" evidence="1">
    <location>
        <begin position="1"/>
        <end position="44"/>
    </location>
</feature>
<dbReference type="AlphaFoldDB" id="A0A316VST2"/>
<dbReference type="InterPro" id="IPR007234">
    <property type="entry name" value="Vps53_N"/>
</dbReference>
<reference evidence="3 4" key="1">
    <citation type="journal article" date="2018" name="Mol. Biol. Evol.">
        <title>Broad Genomic Sampling Reveals a Smut Pathogenic Ancestry of the Fungal Clade Ustilaginomycotina.</title>
        <authorList>
            <person name="Kijpornyongpan T."/>
            <person name="Mondo S.J."/>
            <person name="Barry K."/>
            <person name="Sandor L."/>
            <person name="Lee J."/>
            <person name="Lipzen A."/>
            <person name="Pangilinan J."/>
            <person name="LaButti K."/>
            <person name="Hainaut M."/>
            <person name="Henrissat B."/>
            <person name="Grigoriev I.V."/>
            <person name="Spatafora J.W."/>
            <person name="Aime M.C."/>
        </authorList>
    </citation>
    <scope>NUCLEOTIDE SEQUENCE [LARGE SCALE GENOMIC DNA]</scope>
    <source>
        <strain evidence="3 4">MCA 4658</strain>
    </source>
</reference>
<dbReference type="STRING" id="1522189.A0A316VST2"/>
<dbReference type="EMBL" id="KZ819481">
    <property type="protein sequence ID" value="PWN39271.1"/>
    <property type="molecule type" value="Genomic_DNA"/>
</dbReference>
<feature type="domain" description="Vps53 N-terminal" evidence="2">
    <location>
        <begin position="170"/>
        <end position="234"/>
    </location>
</feature>
<gene>
    <name evidence="3" type="ORF">IE81DRAFT_40539</name>
</gene>
<keyword evidence="4" id="KW-1185">Reference proteome</keyword>
<dbReference type="InterPro" id="IPR039766">
    <property type="entry name" value="Vps53"/>
</dbReference>
<dbReference type="PANTHER" id="PTHR12820:SF0">
    <property type="entry name" value="VACUOLAR PROTEIN SORTING-ASSOCIATED PROTEIN 53 HOMOLOG"/>
    <property type="match status" value="1"/>
</dbReference>
<dbReference type="GO" id="GO:0005829">
    <property type="term" value="C:cytosol"/>
    <property type="evidence" value="ECO:0007669"/>
    <property type="project" value="GOC"/>
</dbReference>
<proteinExistence type="predicted"/>
<name>A0A316VST2_9BASI</name>
<dbReference type="OrthoDB" id="10261632at2759"/>
<evidence type="ECO:0000313" key="3">
    <source>
        <dbReference type="EMBL" id="PWN39271.1"/>
    </source>
</evidence>
<accession>A0A316VST2</accession>